<reference evidence="1 2" key="1">
    <citation type="submission" date="2019-02" db="EMBL/GenBank/DDBJ databases">
        <authorList>
            <consortium name="Pathogen Informatics"/>
        </authorList>
    </citation>
    <scope>NUCLEOTIDE SEQUENCE [LARGE SCALE GENOMIC DNA]</scope>
    <source>
        <strain evidence="1 2">3012STDY6756504</strain>
    </source>
</reference>
<dbReference type="Proteomes" id="UP000290439">
    <property type="component" value="Chromosome"/>
</dbReference>
<accession>A0A4V6IBL9</accession>
<sequence>MRNRTSRPAMPPPLSGARLEAAITERLRHYRQVCALDPVRRGHTLLVRTGEVAAIELPADRARAVLDRLPVPAPIIVVHDPFDARWVLLTGPLPHPAPDSTAFADMRARLLPAGTEVALPTPGDDESVTWRHQRLPDDAYRPSVHDVLDAISSAVVGAR</sequence>
<evidence type="ECO:0000313" key="1">
    <source>
        <dbReference type="EMBL" id="VFA96313.1"/>
    </source>
</evidence>
<name>A0A4V6IBL9_9NOCA</name>
<dbReference type="EMBL" id="LR215973">
    <property type="protein sequence ID" value="VFA96313.1"/>
    <property type="molecule type" value="Genomic_DNA"/>
</dbReference>
<dbReference type="RefSeq" id="WP_130915514.1">
    <property type="nucleotide sequence ID" value="NZ_JADLQP010000010.1"/>
</dbReference>
<protein>
    <submittedName>
        <fullName evidence="1">Uncharacterized protein</fullName>
    </submittedName>
</protein>
<gene>
    <name evidence="1" type="ORF">NCTC10797_00062</name>
</gene>
<dbReference type="AlphaFoldDB" id="A0A4V6IBL9"/>
<evidence type="ECO:0000313" key="2">
    <source>
        <dbReference type="Proteomes" id="UP000290439"/>
    </source>
</evidence>
<proteinExistence type="predicted"/>
<organism evidence="1 2">
    <name type="scientific">Nocardia cyriacigeorgica</name>
    <dbReference type="NCBI Taxonomy" id="135487"/>
    <lineage>
        <taxon>Bacteria</taxon>
        <taxon>Bacillati</taxon>
        <taxon>Actinomycetota</taxon>
        <taxon>Actinomycetes</taxon>
        <taxon>Mycobacteriales</taxon>
        <taxon>Nocardiaceae</taxon>
        <taxon>Nocardia</taxon>
    </lineage>
</organism>